<dbReference type="GO" id="GO:0004571">
    <property type="term" value="F:mannosyl-oligosaccharide 1,2-alpha-mannosidase activity"/>
    <property type="evidence" value="ECO:0007669"/>
    <property type="project" value="InterPro"/>
</dbReference>
<dbReference type="PRINTS" id="PR00747">
    <property type="entry name" value="GLYHDRLASE47"/>
</dbReference>
<accession>A0A1W5D6J6</accession>
<protein>
    <recommendedName>
        <fullName evidence="9">alpha-1,2-Mannosidase</fullName>
        <ecNumber evidence="9">3.2.1.-</ecNumber>
    </recommendedName>
</protein>
<evidence type="ECO:0000256" key="4">
    <source>
        <dbReference type="ARBA" id="ARBA00022801"/>
    </source>
</evidence>
<comment type="pathway">
    <text evidence="2">Protein modification; protein glycosylation.</text>
</comment>
<feature type="active site" evidence="6">
    <location>
        <position position="523"/>
    </location>
</feature>
<evidence type="ECO:0000313" key="11">
    <source>
        <dbReference type="Proteomes" id="UP000192927"/>
    </source>
</evidence>
<dbReference type="EMBL" id="FWEW01002617">
    <property type="protein sequence ID" value="SLM38630.1"/>
    <property type="molecule type" value="Genomic_DNA"/>
</dbReference>
<dbReference type="GO" id="GO:0005509">
    <property type="term" value="F:calcium ion binding"/>
    <property type="evidence" value="ECO:0007669"/>
    <property type="project" value="InterPro"/>
</dbReference>
<dbReference type="EC" id="3.2.1.-" evidence="9"/>
<dbReference type="UniPathway" id="UPA00378"/>
<dbReference type="PANTHER" id="PTHR11742:SF103">
    <property type="entry name" value="ENDOPLASMIC RETICULUM MANNOSIDASE MNL2-RELATED"/>
    <property type="match status" value="1"/>
</dbReference>
<dbReference type="InterPro" id="IPR012341">
    <property type="entry name" value="6hp_glycosidase-like_sf"/>
</dbReference>
<comment type="similarity">
    <text evidence="3 9">Belongs to the glycosyl hydrolase 47 family.</text>
</comment>
<evidence type="ECO:0000256" key="6">
    <source>
        <dbReference type="PIRSR" id="PIRSR601382-1"/>
    </source>
</evidence>
<dbReference type="SUPFAM" id="SSF48225">
    <property type="entry name" value="Seven-hairpin glycosidases"/>
    <property type="match status" value="1"/>
</dbReference>
<evidence type="ECO:0000256" key="9">
    <source>
        <dbReference type="RuleBase" id="RU361193"/>
    </source>
</evidence>
<dbReference type="InterPro" id="IPR001382">
    <property type="entry name" value="Glyco_hydro_47"/>
</dbReference>
<evidence type="ECO:0000256" key="2">
    <source>
        <dbReference type="ARBA" id="ARBA00004922"/>
    </source>
</evidence>
<keyword evidence="7" id="KW-0479">Metal-binding</keyword>
<organism evidence="10 11">
    <name type="scientific">Lasallia pustulata</name>
    <dbReference type="NCBI Taxonomy" id="136370"/>
    <lineage>
        <taxon>Eukaryota</taxon>
        <taxon>Fungi</taxon>
        <taxon>Dikarya</taxon>
        <taxon>Ascomycota</taxon>
        <taxon>Pezizomycotina</taxon>
        <taxon>Lecanoromycetes</taxon>
        <taxon>OSLEUM clade</taxon>
        <taxon>Umbilicariomycetidae</taxon>
        <taxon>Umbilicariales</taxon>
        <taxon>Umbilicariaceae</taxon>
        <taxon>Lasallia</taxon>
    </lineage>
</organism>
<feature type="active site" description="Proton donor" evidence="6">
    <location>
        <position position="197"/>
    </location>
</feature>
<dbReference type="InterPro" id="IPR050749">
    <property type="entry name" value="Glycosyl_Hydrolase_47"/>
</dbReference>
<evidence type="ECO:0000256" key="5">
    <source>
        <dbReference type="ARBA" id="ARBA00023157"/>
    </source>
</evidence>
<feature type="binding site" evidence="7">
    <location>
        <position position="609"/>
    </location>
    <ligand>
        <name>Ca(2+)</name>
        <dbReference type="ChEBI" id="CHEBI:29108"/>
    </ligand>
</feature>
<reference evidence="11" key="1">
    <citation type="submission" date="2017-03" db="EMBL/GenBank/DDBJ databases">
        <authorList>
            <person name="Sharma R."/>
            <person name="Thines M."/>
        </authorList>
    </citation>
    <scope>NUCLEOTIDE SEQUENCE [LARGE SCALE GENOMIC DNA]</scope>
</reference>
<evidence type="ECO:0000256" key="7">
    <source>
        <dbReference type="PIRSR" id="PIRSR601382-2"/>
    </source>
</evidence>
<name>A0A1W5D6J6_9LECA</name>
<evidence type="ECO:0000256" key="8">
    <source>
        <dbReference type="PIRSR" id="PIRSR601382-3"/>
    </source>
</evidence>
<keyword evidence="11" id="KW-1185">Reference proteome</keyword>
<dbReference type="InterPro" id="IPR036026">
    <property type="entry name" value="Seven-hairpin_glycosidases"/>
</dbReference>
<dbReference type="Gene3D" id="1.50.10.10">
    <property type="match status" value="1"/>
</dbReference>
<evidence type="ECO:0000313" key="10">
    <source>
        <dbReference type="EMBL" id="SLM38630.1"/>
    </source>
</evidence>
<dbReference type="FunFam" id="1.50.10.10:FF:000037">
    <property type="entry name" value="alpha-1,2-Mannosidase"/>
    <property type="match status" value="1"/>
</dbReference>
<dbReference type="GO" id="GO:0005975">
    <property type="term" value="P:carbohydrate metabolic process"/>
    <property type="evidence" value="ECO:0007669"/>
    <property type="project" value="InterPro"/>
</dbReference>
<keyword evidence="7" id="KW-0106">Calcium</keyword>
<dbReference type="Pfam" id="PF01532">
    <property type="entry name" value="Glyco_hydro_47"/>
    <property type="match status" value="1"/>
</dbReference>
<comment type="cofactor">
    <cofactor evidence="1 7">
        <name>Ca(2+)</name>
        <dbReference type="ChEBI" id="CHEBI:29108"/>
    </cofactor>
</comment>
<evidence type="ECO:0000256" key="1">
    <source>
        <dbReference type="ARBA" id="ARBA00001913"/>
    </source>
</evidence>
<sequence length="618" mass="69517">MHIIRASRPLWLFAIFAVFALYQLVSRRLSTGTSLAEGPLFPNPETPQYELGKGRLEVPPGKAIPSTLHWAKPSMHFPVQSTITLPSGKPQYIAKIQHKFPPESEGMKIKREMRLDMVKATFQRSWHAYQKQAWKHDELSPVSGSFKDPFNGWGATLVDTLDTLYIMDLKDEFLEAITAVKGIDFTTSIRRDIPLFETTIRYLGGLLAAYDVSGAQHAILLEKAIVLGGVLMGAFDTPNHMPVTYYHWDPASTSQQQRARSMVVLAELGSLTLEFTRLAQLTNNSKYYDAVARITDELEKWQMNTNLPGMWPVYVDASGCSEVGAKGTICKPGGLRSSAGAEKDVFTLGGRSDSVFEYLPKEYLLLGGLETKYRTLYEQAMRTIQAKLIFRPMTRENADILIAGSLAVTKNTLQDTHGTITFNPHNTHLTCFAGGMIAMGARIFERPDELSVAMKLTDGCVWAYNATATGIMPEEYLHVPCPSAGSCSWEEALWREALGSHVKEDLPSGMADISRKRYILRPEAIESVFYLYRITGDEQWREKGWRMFNAIETTTQTEFGNSAIDDVTVKNPVKADLMQSFWTAETLKYFWLLFSNEDVISLDDYVFNTEAHPFMRPK</sequence>
<dbReference type="PANTHER" id="PTHR11742">
    <property type="entry name" value="MANNOSYL-OLIGOSACCHARIDE ALPHA-1,2-MANNOSIDASE-RELATED"/>
    <property type="match status" value="1"/>
</dbReference>
<feature type="active site" description="Proton donor" evidence="6">
    <location>
        <position position="474"/>
    </location>
</feature>
<proteinExistence type="inferred from homology"/>
<dbReference type="GO" id="GO:0005783">
    <property type="term" value="C:endoplasmic reticulum"/>
    <property type="evidence" value="ECO:0007669"/>
    <property type="project" value="TreeGrafter"/>
</dbReference>
<keyword evidence="9" id="KW-0326">Glycosidase</keyword>
<dbReference type="GO" id="GO:0016020">
    <property type="term" value="C:membrane"/>
    <property type="evidence" value="ECO:0007669"/>
    <property type="project" value="InterPro"/>
</dbReference>
<keyword evidence="4 9" id="KW-0378">Hydrolase</keyword>
<dbReference type="GO" id="GO:0036503">
    <property type="term" value="P:ERAD pathway"/>
    <property type="evidence" value="ECO:0007669"/>
    <property type="project" value="UniProtKB-ARBA"/>
</dbReference>
<feature type="active site" evidence="6">
    <location>
        <position position="353"/>
    </location>
</feature>
<keyword evidence="5 8" id="KW-1015">Disulfide bond</keyword>
<feature type="disulfide bond" evidence="8">
    <location>
        <begin position="431"/>
        <end position="460"/>
    </location>
</feature>
<dbReference type="Proteomes" id="UP000192927">
    <property type="component" value="Unassembled WGS sequence"/>
</dbReference>
<dbReference type="AlphaFoldDB" id="A0A1W5D6J6"/>
<evidence type="ECO:0000256" key="3">
    <source>
        <dbReference type="ARBA" id="ARBA00007658"/>
    </source>
</evidence>